<dbReference type="RefSeq" id="WP_285957109.1">
    <property type="nucleotide sequence ID" value="NZ_CP127225.1"/>
</dbReference>
<reference evidence="1 2" key="1">
    <citation type="submission" date="2023-05" db="EMBL/GenBank/DDBJ databases">
        <title>Complete Genome Resource of Xanthomonas oryzae pv. leersiae Strain YNJC Isolated From Plateau Japonica Rice in Southwest China.</title>
        <authorList>
            <person name="Aa X."/>
            <person name="Mei L."/>
            <person name="Liu P."/>
            <person name="Yang Y."/>
            <person name="Tang C."/>
            <person name="Zhang F."/>
            <person name="Dong C."/>
            <person name="Wang B."/>
            <person name="Chen X."/>
            <person name="Dai L."/>
        </authorList>
    </citation>
    <scope>NUCLEOTIDE SEQUENCE [LARGE SCALE GENOMIC DNA]</scope>
    <source>
        <strain evidence="1 2">YNJC</strain>
    </source>
</reference>
<name>A0AAJ6GZH3_9XANT</name>
<dbReference type="AlphaFoldDB" id="A0AAJ6GZH3"/>
<gene>
    <name evidence="1" type="ORF">QN060_05645</name>
</gene>
<proteinExistence type="predicted"/>
<protein>
    <submittedName>
        <fullName evidence="1">Uncharacterized protein</fullName>
    </submittedName>
</protein>
<dbReference type="EMBL" id="CP127225">
    <property type="protein sequence ID" value="WIX07550.1"/>
    <property type="molecule type" value="Genomic_DNA"/>
</dbReference>
<accession>A0AAJ6GZH3</accession>
<dbReference type="Proteomes" id="UP001228059">
    <property type="component" value="Chromosome"/>
</dbReference>
<evidence type="ECO:0000313" key="1">
    <source>
        <dbReference type="EMBL" id="WIX07550.1"/>
    </source>
</evidence>
<evidence type="ECO:0000313" key="2">
    <source>
        <dbReference type="Proteomes" id="UP001228059"/>
    </source>
</evidence>
<organism evidence="1 2">
    <name type="scientific">Xanthomonas oryzae pv. leersiae</name>
    <dbReference type="NCBI Taxonomy" id="3112258"/>
    <lineage>
        <taxon>Bacteria</taxon>
        <taxon>Pseudomonadati</taxon>
        <taxon>Pseudomonadota</taxon>
        <taxon>Gammaproteobacteria</taxon>
        <taxon>Lysobacterales</taxon>
        <taxon>Lysobacteraceae</taxon>
        <taxon>Xanthomonas</taxon>
    </lineage>
</organism>
<sequence>MTNDFFGSGSALFFAERCVLPLEIAELFFKLGFNLEGGDGRCLGYCQLDKAKIRSIKAYPPREMATVTIEKFWNRAFLAALTRIPVNEAVLEADAAVRAAISNWQEHIHDYVQPGKLWKDQSISAVPYDPTQIEQ</sequence>